<proteinExistence type="predicted"/>
<dbReference type="InterPro" id="IPR027383">
    <property type="entry name" value="Znf_put"/>
</dbReference>
<keyword evidence="6" id="KW-1185">Reference proteome</keyword>
<evidence type="ECO:0000256" key="2">
    <source>
        <dbReference type="ARBA" id="ARBA00023163"/>
    </source>
</evidence>
<evidence type="ECO:0000256" key="1">
    <source>
        <dbReference type="ARBA" id="ARBA00023015"/>
    </source>
</evidence>
<evidence type="ECO:0000313" key="5">
    <source>
        <dbReference type="EMBL" id="TKA10203.1"/>
    </source>
</evidence>
<protein>
    <submittedName>
        <fullName evidence="5">Zf-HC2 domain-containing protein</fullName>
    </submittedName>
</protein>
<feature type="transmembrane region" description="Helical" evidence="3">
    <location>
        <begin position="97"/>
        <end position="117"/>
    </location>
</feature>
<keyword evidence="3" id="KW-1133">Transmembrane helix</keyword>
<dbReference type="Proteomes" id="UP000305778">
    <property type="component" value="Unassembled WGS sequence"/>
</dbReference>
<comment type="caution">
    <text evidence="5">The sequence shown here is derived from an EMBL/GenBank/DDBJ whole genome shotgun (WGS) entry which is preliminary data.</text>
</comment>
<name>A0A4U0SLS3_9ACTN</name>
<evidence type="ECO:0000259" key="4">
    <source>
        <dbReference type="Pfam" id="PF13490"/>
    </source>
</evidence>
<keyword evidence="3" id="KW-0472">Membrane</keyword>
<reference evidence="5 6" key="1">
    <citation type="submission" date="2019-04" db="EMBL/GenBank/DDBJ databases">
        <title>Streptomyces oryziradicis sp. nov., a novel actinomycete isolated from rhizosphere soil of rice (Oryza sativa L.).</title>
        <authorList>
            <person name="Li C."/>
        </authorList>
    </citation>
    <scope>NUCLEOTIDE SEQUENCE [LARGE SCALE GENOMIC DNA]</scope>
    <source>
        <strain evidence="5 6">NEAU-C40</strain>
    </source>
</reference>
<accession>A0A4U0SLS3</accession>
<keyword evidence="3" id="KW-0812">Transmembrane</keyword>
<keyword evidence="1" id="KW-0805">Transcription regulation</keyword>
<dbReference type="Gene3D" id="1.10.10.1320">
    <property type="entry name" value="Anti-sigma factor, zinc-finger domain"/>
    <property type="match status" value="1"/>
</dbReference>
<gene>
    <name evidence="5" type="ORF">FCI23_18560</name>
</gene>
<evidence type="ECO:0000256" key="3">
    <source>
        <dbReference type="SAM" id="Phobius"/>
    </source>
</evidence>
<evidence type="ECO:0000313" key="6">
    <source>
        <dbReference type="Proteomes" id="UP000305778"/>
    </source>
</evidence>
<dbReference type="InterPro" id="IPR041916">
    <property type="entry name" value="Anti_sigma_zinc_sf"/>
</dbReference>
<organism evidence="5 6">
    <name type="scientific">Actinacidiphila oryziradicis</name>
    <dbReference type="NCBI Taxonomy" id="2571141"/>
    <lineage>
        <taxon>Bacteria</taxon>
        <taxon>Bacillati</taxon>
        <taxon>Actinomycetota</taxon>
        <taxon>Actinomycetes</taxon>
        <taxon>Kitasatosporales</taxon>
        <taxon>Streptomycetaceae</taxon>
        <taxon>Actinacidiphila</taxon>
    </lineage>
</organism>
<keyword evidence="2" id="KW-0804">Transcription</keyword>
<feature type="domain" description="Putative zinc-finger" evidence="4">
    <location>
        <begin position="18"/>
        <end position="44"/>
    </location>
</feature>
<dbReference type="RefSeq" id="WP_136725019.1">
    <property type="nucleotide sequence ID" value="NZ_SUMC01000016.1"/>
</dbReference>
<sequence>MTVYGYGAEAPHDPHTDVGAYVLGVLDDADMFRFEQHLAICHQCGQQLDELSGLVPVLAELAPAGAGAPVLPNGEAMLGRLLDSVSVERGRRRRRRWLALAAAAVLVVGGPTVAVIATQSSGSSSSSPMAMTYTATDATSGVQAKLGMVQKAWGTQVALQLSKVNGPLTCQLVAVGKDGTQQTVSTWNVSSDGYGTKSQPKPLSVEGGAGLSASNIDRFDVVTSTGKKLVSVHV</sequence>
<dbReference type="AlphaFoldDB" id="A0A4U0SLS3"/>
<dbReference type="Pfam" id="PF13490">
    <property type="entry name" value="zf-HC2"/>
    <property type="match status" value="1"/>
</dbReference>
<dbReference type="EMBL" id="SUMC01000016">
    <property type="protein sequence ID" value="TKA10203.1"/>
    <property type="molecule type" value="Genomic_DNA"/>
</dbReference>
<dbReference type="OrthoDB" id="5185837at2"/>